<evidence type="ECO:0000313" key="2">
    <source>
        <dbReference type="EMBL" id="KAF3884673.1"/>
    </source>
</evidence>
<dbReference type="Proteomes" id="UP000029738">
    <property type="component" value="Unassembled WGS sequence"/>
</dbReference>
<proteinExistence type="predicted"/>
<dbReference type="InterPro" id="IPR029044">
    <property type="entry name" value="Nucleotide-diphossugar_trans"/>
</dbReference>
<dbReference type="OrthoDB" id="9812327at2"/>
<accession>A0A0C1RIQ0</accession>
<dbReference type="Pfam" id="PF00535">
    <property type="entry name" value="Glycos_transf_2"/>
    <property type="match status" value="1"/>
</dbReference>
<dbReference type="STRING" id="1479485.DA73_0213775"/>
<dbReference type="InterPro" id="IPR001173">
    <property type="entry name" value="Glyco_trans_2-like"/>
</dbReference>
<dbReference type="GO" id="GO:0016758">
    <property type="term" value="F:hexosyltransferase activity"/>
    <property type="evidence" value="ECO:0007669"/>
    <property type="project" value="UniProtKB-ARBA"/>
</dbReference>
<feature type="domain" description="Glycosyltransferase 2-like" evidence="1">
    <location>
        <begin position="6"/>
        <end position="104"/>
    </location>
</feature>
<dbReference type="Gene3D" id="3.90.550.10">
    <property type="entry name" value="Spore Coat Polysaccharide Biosynthesis Protein SpsA, Chain A"/>
    <property type="match status" value="1"/>
</dbReference>
<dbReference type="RefSeq" id="WP_038075583.1">
    <property type="nucleotide sequence ID" value="NZ_JHEG04000001.1"/>
</dbReference>
<organism evidence="3">
    <name type="scientific">Tolypothrix bouteillei VB521301</name>
    <dbReference type="NCBI Taxonomy" id="1479485"/>
    <lineage>
        <taxon>Bacteria</taxon>
        <taxon>Bacillati</taxon>
        <taxon>Cyanobacteriota</taxon>
        <taxon>Cyanophyceae</taxon>
        <taxon>Nostocales</taxon>
        <taxon>Tolypothrichaceae</taxon>
        <taxon>Tolypothrix</taxon>
    </lineage>
</organism>
<dbReference type="PANTHER" id="PTHR22916:SF3">
    <property type="entry name" value="UDP-GLCNAC:BETAGAL BETA-1,3-N-ACETYLGLUCOSAMINYLTRANSFERASE-LIKE PROTEIN 1"/>
    <property type="match status" value="1"/>
</dbReference>
<keyword evidence="4" id="KW-1185">Reference proteome</keyword>
<reference evidence="2" key="2">
    <citation type="submission" date="2019-11" db="EMBL/GenBank/DDBJ databases">
        <title>Improved Assembly of Tolypothrix boutellei genome.</title>
        <authorList>
            <person name="Sarangi A.N."/>
            <person name="Mukherjee M."/>
            <person name="Ghosh S."/>
            <person name="Singh D."/>
            <person name="Das A."/>
            <person name="Kant S."/>
            <person name="Prusty A."/>
            <person name="Tripathy S."/>
        </authorList>
    </citation>
    <scope>NUCLEOTIDE SEQUENCE</scope>
    <source>
        <strain evidence="2">VB521301</strain>
    </source>
</reference>
<dbReference type="EMBL" id="JHEG04000001">
    <property type="protein sequence ID" value="KAF3884673.1"/>
    <property type="molecule type" value="Genomic_DNA"/>
</dbReference>
<reference evidence="3" key="1">
    <citation type="journal article" date="2015" name="Genome Announc.">
        <title>Draft Genome Sequence of Tolypothrix boutellei Strain VB521301.</title>
        <authorList>
            <person name="Chandrababunaidu M.M."/>
            <person name="Singh D."/>
            <person name="Sen D."/>
            <person name="Bhan S."/>
            <person name="Das S."/>
            <person name="Gupta A."/>
            <person name="Adhikary S.P."/>
            <person name="Tripathy S."/>
        </authorList>
    </citation>
    <scope>NUCLEOTIDE SEQUENCE</scope>
    <source>
        <strain evidence="3">VB521301</strain>
    </source>
</reference>
<evidence type="ECO:0000313" key="3">
    <source>
        <dbReference type="EMBL" id="KIE11865.1"/>
    </source>
</evidence>
<dbReference type="PANTHER" id="PTHR22916">
    <property type="entry name" value="GLYCOSYLTRANSFERASE"/>
    <property type="match status" value="1"/>
</dbReference>
<name>A0A0C1RIQ0_9CYAN</name>
<gene>
    <name evidence="3" type="ORF">DA73_0213775</name>
    <name evidence="2" type="ORF">DA73_0400003690</name>
</gene>
<evidence type="ECO:0000259" key="1">
    <source>
        <dbReference type="Pfam" id="PF00535"/>
    </source>
</evidence>
<dbReference type="EMBL" id="JHEG02000040">
    <property type="protein sequence ID" value="KIE11865.1"/>
    <property type="molecule type" value="Genomic_DNA"/>
</dbReference>
<sequence>MTPLVSIVVTCFNQACYLERSVQSVLSQTFTDLECIIVDDGSTDGTREVAQGFQSRDSRVSYFYKENGGVSSARNCGFRQAKGEWIQFLDSDDWIDEAKISSQLSCLSSVAGENTVFYTDYERVFLDKEGNITNRIENRVGSLTSEQLIQRLLIPDFLANSPFPLLQQCLLMHRSIFHHKMFDERLKALQDRDFCLDLLLAGINFVYVPLVGAFYTKHQSNRTNNWSYMKDYYILFYETVCGKHQELIPLSQKGVSYLLREAIREKEKNNFDRLLKLIHLPFYLLDSNTIKINSLYILKLIYNLRVITPSFLIYEKYRGPRSKKIISIFAKLTNWHKRSDRSYVSGQ</sequence>
<comment type="caution">
    <text evidence="3">The sequence shown here is derived from an EMBL/GenBank/DDBJ whole genome shotgun (WGS) entry which is preliminary data.</text>
</comment>
<dbReference type="AlphaFoldDB" id="A0A0C1RIQ0"/>
<protein>
    <submittedName>
        <fullName evidence="3">Capsule biosynthesis protein CapI</fullName>
    </submittedName>
    <submittedName>
        <fullName evidence="2">Glycosyltransferase</fullName>
    </submittedName>
</protein>
<evidence type="ECO:0000313" key="4">
    <source>
        <dbReference type="Proteomes" id="UP000029738"/>
    </source>
</evidence>
<dbReference type="SUPFAM" id="SSF53448">
    <property type="entry name" value="Nucleotide-diphospho-sugar transferases"/>
    <property type="match status" value="1"/>
</dbReference>